<accession>A0A1S3DY21</accession>
<reference evidence="3" key="1">
    <citation type="submission" date="2025-08" db="UniProtKB">
        <authorList>
            <consortium name="RefSeq"/>
        </authorList>
    </citation>
    <scope>IDENTIFICATION</scope>
    <source>
        <tissue evidence="3">Etiolated seedlings</tissue>
    </source>
</reference>
<evidence type="ECO:0000313" key="3">
    <source>
        <dbReference type="RefSeq" id="XP_012567761.1"/>
    </source>
</evidence>
<dbReference type="Proteomes" id="UP000087171">
    <property type="component" value="Unplaced"/>
</dbReference>
<proteinExistence type="predicted"/>
<dbReference type="AlphaFoldDB" id="A0A1S3DY21"/>
<keyword evidence="1" id="KW-0472">Membrane</keyword>
<evidence type="ECO:0000256" key="1">
    <source>
        <dbReference type="SAM" id="Phobius"/>
    </source>
</evidence>
<keyword evidence="1" id="KW-0812">Transmembrane</keyword>
<feature type="transmembrane region" description="Helical" evidence="1">
    <location>
        <begin position="191"/>
        <end position="211"/>
    </location>
</feature>
<protein>
    <submittedName>
        <fullName evidence="3">Uncharacterized protein LOC101500847</fullName>
    </submittedName>
</protein>
<feature type="transmembrane region" description="Helical" evidence="1">
    <location>
        <begin position="115"/>
        <end position="135"/>
    </location>
</feature>
<feature type="transmembrane region" description="Helical" evidence="1">
    <location>
        <begin position="142"/>
        <end position="160"/>
    </location>
</feature>
<sequence length="213" mass="24220">MEEFKLSDPIKLSEKRNEDQVILQMEEFKSSDPIKPRSIESEKVILSDEDRYLIVATTSMILCSILIIFPTLKMSGVKFMEEHDIVITLFLSLLVIFFQFLIGATTIDRPANDNIFSILFILLLSSATSIMEVSLVSHSTCIAILVSWLFLIAIVVRVNWQKIANVVRVNWKNISSYNILDILVSQGMKKFIPTICVLSLVCDIIFLVHIFSS</sequence>
<keyword evidence="1" id="KW-1133">Transmembrane helix</keyword>
<dbReference type="PaxDb" id="3827-XP_004516780.1"/>
<keyword evidence="2" id="KW-1185">Reference proteome</keyword>
<gene>
    <name evidence="3" type="primary">LOC101500847</name>
</gene>
<dbReference type="RefSeq" id="XP_012567761.1">
    <property type="nucleotide sequence ID" value="XM_012712307.2"/>
</dbReference>
<feature type="transmembrane region" description="Helical" evidence="1">
    <location>
        <begin position="84"/>
        <end position="103"/>
    </location>
</feature>
<name>A0A1S3DY21_CICAR</name>
<feature type="transmembrane region" description="Helical" evidence="1">
    <location>
        <begin position="52"/>
        <end position="72"/>
    </location>
</feature>
<organism evidence="2 3">
    <name type="scientific">Cicer arietinum</name>
    <name type="common">Chickpea</name>
    <name type="synonym">Garbanzo</name>
    <dbReference type="NCBI Taxonomy" id="3827"/>
    <lineage>
        <taxon>Eukaryota</taxon>
        <taxon>Viridiplantae</taxon>
        <taxon>Streptophyta</taxon>
        <taxon>Embryophyta</taxon>
        <taxon>Tracheophyta</taxon>
        <taxon>Spermatophyta</taxon>
        <taxon>Magnoliopsida</taxon>
        <taxon>eudicotyledons</taxon>
        <taxon>Gunneridae</taxon>
        <taxon>Pentapetalae</taxon>
        <taxon>rosids</taxon>
        <taxon>fabids</taxon>
        <taxon>Fabales</taxon>
        <taxon>Fabaceae</taxon>
        <taxon>Papilionoideae</taxon>
        <taxon>50 kb inversion clade</taxon>
        <taxon>NPAAA clade</taxon>
        <taxon>Hologalegina</taxon>
        <taxon>IRL clade</taxon>
        <taxon>Cicereae</taxon>
        <taxon>Cicer</taxon>
    </lineage>
</organism>
<evidence type="ECO:0000313" key="2">
    <source>
        <dbReference type="Proteomes" id="UP000087171"/>
    </source>
</evidence>